<keyword evidence="2" id="KW-0328">Glycosyltransferase</keyword>
<dbReference type="EMBL" id="JFBM01000018">
    <property type="protein sequence ID" value="KFU79299.1"/>
    <property type="molecule type" value="Genomic_DNA"/>
</dbReference>
<evidence type="ECO:0000313" key="6">
    <source>
        <dbReference type="EMBL" id="KFU79299.1"/>
    </source>
</evidence>
<dbReference type="Gene3D" id="3.90.550.10">
    <property type="entry name" value="Spore Coat Polysaccharide Biosynthesis Protein SpsA, Chain A"/>
    <property type="match status" value="1"/>
</dbReference>
<feature type="transmembrane region" description="Helical" evidence="5">
    <location>
        <begin position="382"/>
        <end position="405"/>
    </location>
</feature>
<evidence type="ECO:0000256" key="1">
    <source>
        <dbReference type="ARBA" id="ARBA00006739"/>
    </source>
</evidence>
<gene>
    <name evidence="6" type="ORF">BB31_20465</name>
</gene>
<evidence type="ECO:0000256" key="4">
    <source>
        <dbReference type="SAM" id="MobiDB-lite"/>
    </source>
</evidence>
<feature type="compositionally biased region" description="Pro residues" evidence="4">
    <location>
        <begin position="449"/>
        <end position="460"/>
    </location>
</feature>
<sequence>METSLSVIATIMVGVLIWWPLQNLVLAVFAWRSPQRPRSVRRTPDPVPFWIVIPALNEERVIANTVRNALATGTRYTPVRVVVVDDASDDATPHILAGIRDPRLHVLRRELPMARQGKGEGLNTAYRYILDIARREGTIEQTIVGIVDGDGRCSEGMLDEIAELMAEKSVGAVQCRVRIHNRHKTLALLQDLEFGAIADSAQSLRDLVGSVGLGGNGQFTRLSVLARFHPGPWSACLVEDLELGLRLHLDGIRVRYTKSAWVTQQGLTDVKRLLRQRTRWAQGNLQCFRHLRRLTTSRFVSGFGLTDFLIYLLSPWLTVPMSLLLVGLVAASAVALATGSTLGGLVATVDTLPTSAAMLVGLAMLPSLLWGLVYWVRLRDENIFRCLFAGLLYPWFLALGIIATWRALFRLLSGRNGWAKTERLAEDGQAAPSVPMSVPMPVPMPAPASVPLPLPRPTTPPATVDPSVTQPIPAEVLSAAERTRPVPHPLAEAEPTQRLERV</sequence>
<keyword evidence="3 6" id="KW-0808">Transferase</keyword>
<protein>
    <submittedName>
        <fullName evidence="6">N-acetyl-glucosamine transferase</fullName>
    </submittedName>
</protein>
<accession>A0A2P2FRF5</accession>
<name>A0A2P2FRF5_AMYLU</name>
<organism evidence="6 7">
    <name type="scientific">Amycolatopsis lurida NRRL 2430</name>
    <dbReference type="NCBI Taxonomy" id="1460371"/>
    <lineage>
        <taxon>Bacteria</taxon>
        <taxon>Bacillati</taxon>
        <taxon>Actinomycetota</taxon>
        <taxon>Actinomycetes</taxon>
        <taxon>Pseudonocardiales</taxon>
        <taxon>Pseudonocardiaceae</taxon>
        <taxon>Amycolatopsis</taxon>
    </lineage>
</organism>
<dbReference type="Pfam" id="PF13641">
    <property type="entry name" value="Glyco_tranf_2_3"/>
    <property type="match status" value="1"/>
</dbReference>
<dbReference type="AlphaFoldDB" id="A0A2P2FRF5"/>
<feature type="region of interest" description="Disordered" evidence="4">
    <location>
        <begin position="449"/>
        <end position="502"/>
    </location>
</feature>
<dbReference type="GO" id="GO:0016757">
    <property type="term" value="F:glycosyltransferase activity"/>
    <property type="evidence" value="ECO:0007669"/>
    <property type="project" value="UniProtKB-KW"/>
</dbReference>
<dbReference type="RefSeq" id="WP_091597726.1">
    <property type="nucleotide sequence ID" value="NZ_JFBM01000018.1"/>
</dbReference>
<dbReference type="SUPFAM" id="SSF53448">
    <property type="entry name" value="Nucleotide-diphospho-sugar transferases"/>
    <property type="match status" value="1"/>
</dbReference>
<feature type="transmembrane region" description="Helical" evidence="5">
    <location>
        <begin position="356"/>
        <end position="376"/>
    </location>
</feature>
<comment type="similarity">
    <text evidence="1">Belongs to the glycosyltransferase 2 family.</text>
</comment>
<evidence type="ECO:0000256" key="3">
    <source>
        <dbReference type="ARBA" id="ARBA00022679"/>
    </source>
</evidence>
<keyword evidence="5" id="KW-1133">Transmembrane helix</keyword>
<dbReference type="PANTHER" id="PTHR43630:SF1">
    <property type="entry name" value="POLY-BETA-1,6-N-ACETYL-D-GLUCOSAMINE SYNTHASE"/>
    <property type="match status" value="1"/>
</dbReference>
<evidence type="ECO:0000313" key="7">
    <source>
        <dbReference type="Proteomes" id="UP000256220"/>
    </source>
</evidence>
<feature type="transmembrane region" description="Helical" evidence="5">
    <location>
        <begin position="6"/>
        <end position="31"/>
    </location>
</feature>
<keyword evidence="5" id="KW-0472">Membrane</keyword>
<dbReference type="PANTHER" id="PTHR43630">
    <property type="entry name" value="POLY-BETA-1,6-N-ACETYL-D-GLUCOSAMINE SYNTHASE"/>
    <property type="match status" value="1"/>
</dbReference>
<comment type="caution">
    <text evidence="6">The sequence shown here is derived from an EMBL/GenBank/DDBJ whole genome shotgun (WGS) entry which is preliminary data.</text>
</comment>
<feature type="transmembrane region" description="Helical" evidence="5">
    <location>
        <begin position="323"/>
        <end position="349"/>
    </location>
</feature>
<evidence type="ECO:0000256" key="5">
    <source>
        <dbReference type="SAM" id="Phobius"/>
    </source>
</evidence>
<proteinExistence type="inferred from homology"/>
<feature type="transmembrane region" description="Helical" evidence="5">
    <location>
        <begin position="299"/>
        <end position="317"/>
    </location>
</feature>
<keyword evidence="5" id="KW-0812">Transmembrane</keyword>
<dbReference type="Proteomes" id="UP000256220">
    <property type="component" value="Unassembled WGS sequence"/>
</dbReference>
<evidence type="ECO:0000256" key="2">
    <source>
        <dbReference type="ARBA" id="ARBA00022676"/>
    </source>
</evidence>
<reference evidence="6 7" key="1">
    <citation type="journal article" date="2014" name="Genome Announc.">
        <title>Draft Genome Sequence of Amycolatopsis lurida NRRL 2430, Producer of the Glycopeptide Family Antibiotic Ristocetin.</title>
        <authorList>
            <person name="Kwun M.J."/>
            <person name="Hong H.J."/>
        </authorList>
    </citation>
    <scope>NUCLEOTIDE SEQUENCE [LARGE SCALE GENOMIC DNA]</scope>
    <source>
        <strain evidence="6 7">NRRL 2430</strain>
    </source>
</reference>
<dbReference type="InterPro" id="IPR029044">
    <property type="entry name" value="Nucleotide-diphossugar_trans"/>
</dbReference>
<keyword evidence="7" id="KW-1185">Reference proteome</keyword>